<accession>A0A2V0NP62</accession>
<evidence type="ECO:0000313" key="4">
    <source>
        <dbReference type="Proteomes" id="UP000247498"/>
    </source>
</evidence>
<dbReference type="STRING" id="307507.A0A2V0NP62"/>
<feature type="transmembrane region" description="Helical" evidence="2">
    <location>
        <begin position="116"/>
        <end position="140"/>
    </location>
</feature>
<evidence type="ECO:0000256" key="2">
    <source>
        <dbReference type="SAM" id="Phobius"/>
    </source>
</evidence>
<dbReference type="InParanoid" id="A0A2V0NP62"/>
<keyword evidence="2" id="KW-1133">Transmembrane helix</keyword>
<dbReference type="AlphaFoldDB" id="A0A2V0NP62"/>
<dbReference type="Proteomes" id="UP000247498">
    <property type="component" value="Unassembled WGS sequence"/>
</dbReference>
<sequence length="185" mass="19281">MQAFAASGVQQRAVVAQRVAGVRRSARPLHVLASAGKGFGDNKQRQQQSPKEGGEEPSTSATATASGGLSSVDVDSALARRRNRGRIEARVQVESATVAQATGAAPQTEIGEFETAVVQALAGFFGILLVEGLVLAGAGFLPESWDSAVQAYLYPSFSPQMALFLAGSSAYGLWKTGKLPGQKQM</sequence>
<feature type="transmembrane region" description="Helical" evidence="2">
    <location>
        <begin position="152"/>
        <end position="174"/>
    </location>
</feature>
<evidence type="ECO:0000256" key="1">
    <source>
        <dbReference type="SAM" id="MobiDB-lite"/>
    </source>
</evidence>
<gene>
    <name evidence="3" type="ORF">Rsub_01024</name>
</gene>
<protein>
    <submittedName>
        <fullName evidence="3">Low PSII accumulateion protein, chloroplastic</fullName>
    </submittedName>
</protein>
<keyword evidence="4" id="KW-1185">Reference proteome</keyword>
<feature type="region of interest" description="Disordered" evidence="1">
    <location>
        <begin position="32"/>
        <end position="68"/>
    </location>
</feature>
<dbReference type="FunCoup" id="A0A2V0NP62">
    <property type="interactions" value="586"/>
</dbReference>
<name>A0A2V0NP62_9CHLO</name>
<dbReference type="OrthoDB" id="568307at2759"/>
<dbReference type="EMBL" id="BDRX01000004">
    <property type="protein sequence ID" value="GBF88312.1"/>
    <property type="molecule type" value="Genomic_DNA"/>
</dbReference>
<reference evidence="3 4" key="1">
    <citation type="journal article" date="2018" name="Sci. Rep.">
        <title>Raphidocelis subcapitata (=Pseudokirchneriella subcapitata) provides an insight into genome evolution and environmental adaptations in the Sphaeropleales.</title>
        <authorList>
            <person name="Suzuki S."/>
            <person name="Yamaguchi H."/>
            <person name="Nakajima N."/>
            <person name="Kawachi M."/>
        </authorList>
    </citation>
    <scope>NUCLEOTIDE SEQUENCE [LARGE SCALE GENOMIC DNA]</scope>
    <source>
        <strain evidence="3 4">NIES-35</strain>
    </source>
</reference>
<proteinExistence type="predicted"/>
<dbReference type="InterPro" id="IPR038789">
    <property type="entry name" value="LPA2-like"/>
</dbReference>
<dbReference type="PANTHER" id="PTHR37385:SF2">
    <property type="entry name" value="PROTEIN LPA2"/>
    <property type="match status" value="1"/>
</dbReference>
<dbReference type="PANTHER" id="PTHR37385">
    <property type="entry name" value="PROTEIN LOW PSII ACCUMULATION 2, CHLOROPLASTIC"/>
    <property type="match status" value="1"/>
</dbReference>
<keyword evidence="2" id="KW-0812">Transmembrane</keyword>
<comment type="caution">
    <text evidence="3">The sequence shown here is derived from an EMBL/GenBank/DDBJ whole genome shotgun (WGS) entry which is preliminary data.</text>
</comment>
<organism evidence="3 4">
    <name type="scientific">Raphidocelis subcapitata</name>
    <dbReference type="NCBI Taxonomy" id="307507"/>
    <lineage>
        <taxon>Eukaryota</taxon>
        <taxon>Viridiplantae</taxon>
        <taxon>Chlorophyta</taxon>
        <taxon>core chlorophytes</taxon>
        <taxon>Chlorophyceae</taxon>
        <taxon>CS clade</taxon>
        <taxon>Sphaeropleales</taxon>
        <taxon>Selenastraceae</taxon>
        <taxon>Raphidocelis</taxon>
    </lineage>
</organism>
<evidence type="ECO:0000313" key="3">
    <source>
        <dbReference type="EMBL" id="GBF88312.1"/>
    </source>
</evidence>
<keyword evidence="2" id="KW-0472">Membrane</keyword>